<dbReference type="PROSITE" id="PS01124">
    <property type="entry name" value="HTH_ARAC_FAMILY_2"/>
    <property type="match status" value="1"/>
</dbReference>
<accession>W2USY6</accession>
<dbReference type="PANTHER" id="PTHR43280">
    <property type="entry name" value="ARAC-FAMILY TRANSCRIPTIONAL REGULATOR"/>
    <property type="match status" value="1"/>
</dbReference>
<evidence type="ECO:0000256" key="2">
    <source>
        <dbReference type="ARBA" id="ARBA00023125"/>
    </source>
</evidence>
<evidence type="ECO:0000313" key="6">
    <source>
        <dbReference type="Proteomes" id="UP000018850"/>
    </source>
</evidence>
<dbReference type="InterPro" id="IPR018060">
    <property type="entry name" value="HTH_AraC"/>
</dbReference>
<keyword evidence="1" id="KW-0805">Transcription regulation</keyword>
<dbReference type="GO" id="GO:0043565">
    <property type="term" value="F:sequence-specific DNA binding"/>
    <property type="evidence" value="ECO:0007669"/>
    <property type="project" value="InterPro"/>
</dbReference>
<dbReference type="Gene3D" id="1.10.10.60">
    <property type="entry name" value="Homeodomain-like"/>
    <property type="match status" value="1"/>
</dbReference>
<keyword evidence="2" id="KW-0238">DNA-binding</keyword>
<evidence type="ECO:0000256" key="1">
    <source>
        <dbReference type="ARBA" id="ARBA00023015"/>
    </source>
</evidence>
<dbReference type="EMBL" id="AYXY01000001">
    <property type="protein sequence ID" value="ETN96601.1"/>
    <property type="molecule type" value="Genomic_DNA"/>
</dbReference>
<dbReference type="AlphaFoldDB" id="W2USY6"/>
<evidence type="ECO:0000313" key="5">
    <source>
        <dbReference type="EMBL" id="ETN96601.1"/>
    </source>
</evidence>
<dbReference type="Pfam" id="PF12833">
    <property type="entry name" value="HTH_18"/>
    <property type="match status" value="1"/>
</dbReference>
<keyword evidence="6" id="KW-1185">Reference proteome</keyword>
<evidence type="ECO:0000259" key="4">
    <source>
        <dbReference type="PROSITE" id="PS01124"/>
    </source>
</evidence>
<evidence type="ECO:0000256" key="3">
    <source>
        <dbReference type="ARBA" id="ARBA00023163"/>
    </source>
</evidence>
<reference evidence="6" key="1">
    <citation type="submission" date="2013-11" db="EMBL/GenBank/DDBJ databases">
        <title>Draft genome sequence from a member of Zhouia, isolated tidal flat.</title>
        <authorList>
            <person name="Jin H."/>
            <person name="Jeon C.O."/>
        </authorList>
    </citation>
    <scope>NUCLEOTIDE SEQUENCE [LARGE SCALE GENOMIC DNA]</scope>
    <source>
        <strain evidence="6">AD3</strain>
    </source>
</reference>
<dbReference type="InterPro" id="IPR018062">
    <property type="entry name" value="HTH_AraC-typ_CS"/>
</dbReference>
<sequence length="63" mass="7227">MNDYRVQEVKILLNNSNHLNESVIQIAYSVGFSNRVSFNKAFKKRTGMTPTEYINGVKRGFNS</sequence>
<comment type="caution">
    <text evidence="5">The sequence shown here is derived from an EMBL/GenBank/DDBJ whole genome shotgun (WGS) entry which is preliminary data.</text>
</comment>
<proteinExistence type="predicted"/>
<dbReference type="PROSITE" id="PS00041">
    <property type="entry name" value="HTH_ARAC_FAMILY_1"/>
    <property type="match status" value="1"/>
</dbReference>
<protein>
    <submittedName>
        <fullName evidence="5">AraC family transcriptional regulator</fullName>
    </submittedName>
</protein>
<feature type="domain" description="HTH araC/xylS-type" evidence="4">
    <location>
        <begin position="1"/>
        <end position="56"/>
    </location>
</feature>
<dbReference type="InterPro" id="IPR009057">
    <property type="entry name" value="Homeodomain-like_sf"/>
</dbReference>
<dbReference type="GO" id="GO:0003700">
    <property type="term" value="F:DNA-binding transcription factor activity"/>
    <property type="evidence" value="ECO:0007669"/>
    <property type="project" value="InterPro"/>
</dbReference>
<reference evidence="5 6" key="2">
    <citation type="journal article" date="2016" name="Genome Announc.">
        <title>Draft Genome Sequence of Zhouia amylolytica AD3, Isolated from Tidal Flat Sediment.</title>
        <authorList>
            <person name="Jia B."/>
            <person name="Jin H.M."/>
            <person name="Lee H.J."/>
            <person name="Jeon C.O."/>
        </authorList>
    </citation>
    <scope>NUCLEOTIDE SEQUENCE [LARGE SCALE GENOMIC DNA]</scope>
    <source>
        <strain evidence="5 6">AD3</strain>
    </source>
</reference>
<organism evidence="5 6">
    <name type="scientific">Zhouia amylolytica AD3</name>
    <dbReference type="NCBI Taxonomy" id="1286632"/>
    <lineage>
        <taxon>Bacteria</taxon>
        <taxon>Pseudomonadati</taxon>
        <taxon>Bacteroidota</taxon>
        <taxon>Flavobacteriia</taxon>
        <taxon>Flavobacteriales</taxon>
        <taxon>Flavobacteriaceae</taxon>
        <taxon>Zhouia</taxon>
    </lineage>
</organism>
<dbReference type="InterPro" id="IPR020449">
    <property type="entry name" value="Tscrpt_reg_AraC-type_HTH"/>
</dbReference>
<dbReference type="SUPFAM" id="SSF46689">
    <property type="entry name" value="Homeodomain-like"/>
    <property type="match status" value="1"/>
</dbReference>
<name>W2USY6_9FLAO</name>
<dbReference type="eggNOG" id="COG2207">
    <property type="taxonomic scope" value="Bacteria"/>
</dbReference>
<gene>
    <name evidence="5" type="ORF">P278_00270</name>
</gene>
<dbReference type="PANTHER" id="PTHR43280:SF29">
    <property type="entry name" value="ARAC-FAMILY TRANSCRIPTIONAL REGULATOR"/>
    <property type="match status" value="1"/>
</dbReference>
<dbReference type="PRINTS" id="PR00032">
    <property type="entry name" value="HTHARAC"/>
</dbReference>
<keyword evidence="3" id="KW-0804">Transcription</keyword>
<dbReference type="Proteomes" id="UP000018850">
    <property type="component" value="Unassembled WGS sequence"/>
</dbReference>